<evidence type="ECO:0000313" key="1">
    <source>
        <dbReference type="Proteomes" id="UP000036681"/>
    </source>
</evidence>
<reference evidence="2" key="1">
    <citation type="submission" date="2017-02" db="UniProtKB">
        <authorList>
            <consortium name="WormBaseParasite"/>
        </authorList>
    </citation>
    <scope>IDENTIFICATION</scope>
</reference>
<keyword evidence="1" id="KW-1185">Reference proteome</keyword>
<accession>A0A0M3IT27</accession>
<dbReference type="Proteomes" id="UP000036681">
    <property type="component" value="Unplaced"/>
</dbReference>
<evidence type="ECO:0000313" key="2">
    <source>
        <dbReference type="WBParaSite" id="ALUE_0002190501-mRNA-1"/>
    </source>
</evidence>
<dbReference type="WBParaSite" id="ALUE_0002190501-mRNA-1">
    <property type="protein sequence ID" value="ALUE_0002190501-mRNA-1"/>
    <property type="gene ID" value="ALUE_0002190501"/>
</dbReference>
<protein>
    <submittedName>
        <fullName evidence="2">Transposase</fullName>
    </submittedName>
</protein>
<dbReference type="AlphaFoldDB" id="A0A0M3IT27"/>
<proteinExistence type="predicted"/>
<organism evidence="1 2">
    <name type="scientific">Ascaris lumbricoides</name>
    <name type="common">Giant roundworm</name>
    <dbReference type="NCBI Taxonomy" id="6252"/>
    <lineage>
        <taxon>Eukaryota</taxon>
        <taxon>Metazoa</taxon>
        <taxon>Ecdysozoa</taxon>
        <taxon>Nematoda</taxon>
        <taxon>Chromadorea</taxon>
        <taxon>Rhabditida</taxon>
        <taxon>Spirurina</taxon>
        <taxon>Ascaridomorpha</taxon>
        <taxon>Ascaridoidea</taxon>
        <taxon>Ascarididae</taxon>
        <taxon>Ascaris</taxon>
    </lineage>
</organism>
<sequence length="57" mass="6311">MHNARCGAIVANAVIAYETSTNRWRANVQNRSTTQTRARDIVHNASRIPSKLCTDIG</sequence>
<name>A0A0M3IT27_ASCLU</name>